<name>A0ABQ0NY31_9PROT</name>
<accession>A0ABQ0NY31</accession>
<organism evidence="2 3">
    <name type="scientific">Saccharibacter floricola DSM 15669</name>
    <dbReference type="NCBI Taxonomy" id="1123227"/>
    <lineage>
        <taxon>Bacteria</taxon>
        <taxon>Pseudomonadati</taxon>
        <taxon>Pseudomonadota</taxon>
        <taxon>Alphaproteobacteria</taxon>
        <taxon>Acetobacterales</taxon>
        <taxon>Acetobacteraceae</taxon>
        <taxon>Saccharibacter</taxon>
    </lineage>
</organism>
<protein>
    <submittedName>
        <fullName evidence="2">Uncharacterized protein</fullName>
    </submittedName>
</protein>
<gene>
    <name evidence="2" type="ORF">AA15669_0867</name>
</gene>
<dbReference type="EMBL" id="BAQD01000011">
    <property type="protein sequence ID" value="GBQ06293.1"/>
    <property type="molecule type" value="Genomic_DNA"/>
</dbReference>
<evidence type="ECO:0000256" key="1">
    <source>
        <dbReference type="SAM" id="SignalP"/>
    </source>
</evidence>
<comment type="caution">
    <text evidence="2">The sequence shown here is derived from an EMBL/GenBank/DDBJ whole genome shotgun (WGS) entry which is preliminary data.</text>
</comment>
<proteinExistence type="predicted"/>
<sequence>MFHTHLTRTILPAFGALMLLGAPLNNAQAHHHHGGFGRGFAMGMGEGVGYDAAQMGVNALFGGGGWGGGGFGGPYNYAPAYPPFGGGGYYDSGYYGGGYGGGGYGSYPSYGPPQAPNVTIINEAPPAPQNDIPSYPYPVPGYTHYQPGAGYTTEPRVTYVPGYGNVPVSSPITP</sequence>
<feature type="chain" id="PRO_5045870563" evidence="1">
    <location>
        <begin position="28"/>
        <end position="174"/>
    </location>
</feature>
<keyword evidence="3" id="KW-1185">Reference proteome</keyword>
<feature type="signal peptide" evidence="1">
    <location>
        <begin position="1"/>
        <end position="27"/>
    </location>
</feature>
<reference evidence="2" key="1">
    <citation type="submission" date="2013-04" db="EMBL/GenBank/DDBJ databases">
        <title>The genome sequencing project of 58 acetic acid bacteria.</title>
        <authorList>
            <person name="Okamoto-Kainuma A."/>
            <person name="Ishikawa M."/>
            <person name="Umino S."/>
            <person name="Koizumi Y."/>
            <person name="Shiwa Y."/>
            <person name="Yoshikawa H."/>
            <person name="Matsutani M."/>
            <person name="Matsushita K."/>
        </authorList>
    </citation>
    <scope>NUCLEOTIDE SEQUENCE</scope>
    <source>
        <strain evidence="2">DSM 15669</strain>
    </source>
</reference>
<evidence type="ECO:0000313" key="3">
    <source>
        <dbReference type="Proteomes" id="UP001062901"/>
    </source>
</evidence>
<keyword evidence="1" id="KW-0732">Signal</keyword>
<dbReference type="Proteomes" id="UP001062901">
    <property type="component" value="Unassembled WGS sequence"/>
</dbReference>
<evidence type="ECO:0000313" key="2">
    <source>
        <dbReference type="EMBL" id="GBQ06293.1"/>
    </source>
</evidence>